<proteinExistence type="predicted"/>
<gene>
    <name evidence="3" type="ORF">FYJ35_08680</name>
</gene>
<feature type="region of interest" description="Disordered" evidence="1">
    <location>
        <begin position="1"/>
        <end position="25"/>
    </location>
</feature>
<evidence type="ECO:0000256" key="1">
    <source>
        <dbReference type="SAM" id="MobiDB-lite"/>
    </source>
</evidence>
<keyword evidence="4" id="KW-1185">Reference proteome</keyword>
<dbReference type="EMBL" id="VULZ01000008">
    <property type="protein sequence ID" value="MSS15108.1"/>
    <property type="molecule type" value="Genomic_DNA"/>
</dbReference>
<dbReference type="Pfam" id="PF00148">
    <property type="entry name" value="Oxidored_nitro"/>
    <property type="match status" value="1"/>
</dbReference>
<dbReference type="GO" id="GO:0016491">
    <property type="term" value="F:oxidoreductase activity"/>
    <property type="evidence" value="ECO:0007669"/>
    <property type="project" value="InterPro"/>
</dbReference>
<feature type="region of interest" description="Disordered" evidence="1">
    <location>
        <begin position="492"/>
        <end position="529"/>
    </location>
</feature>
<sequence>MMMGRAEPRDRRTVKQKEAGRRDRMLTRIGPQEEQVCCQKSGCGNPERPAHCTSEALVRIGDACFPRPFPWRLEYNCPVHENWNIVHTGMLLPQTRQIYVCSQNCLRGVIMTAGEMGCAGRISSVMPTEREVVGGRLEKVTIEGTSDLIDRLQERPRAVELFLVCMHHLCGADERYILKELRRRFPDIDFMGCWMDPIMQKVSLTPEQKQRKSMMAVIPKRPVNRRSVSVFGDNLRLPQTSDLTRVLGRLGIHVRQVMDCRDYDAYLDMGDSFLYLTRSPLSVYGLQALAEKNERPYLYIPPVALDGQIKEALQSLLTAAGQSGETMDEKLFAFLEQEKASARQAFAQARAVIGNTEVWLDYLACPRPLSIARRLLEEGFRVTRVCLDSISPEEQEDFDWLKAQAPDLLLQSTSQVEARQRARIAPGMLQGKPEECRILAIGPKAAFFAATPFFVNWIEYDGNWGYDGLRKLASAMIDAFQRPKDLRDTVQRKGLGLPSLPGREEDRDHACEPSSTDITAFGKGRGGVR</sequence>
<dbReference type="Proteomes" id="UP000481852">
    <property type="component" value="Unassembled WGS sequence"/>
</dbReference>
<evidence type="ECO:0000313" key="3">
    <source>
        <dbReference type="EMBL" id="MSS15108.1"/>
    </source>
</evidence>
<reference evidence="3 4" key="1">
    <citation type="submission" date="2019-08" db="EMBL/GenBank/DDBJ databases">
        <title>In-depth cultivation of the pig gut microbiome towards novel bacterial diversity and tailored functional studies.</title>
        <authorList>
            <person name="Wylensek D."/>
            <person name="Hitch T.C.A."/>
            <person name="Clavel T."/>
        </authorList>
    </citation>
    <scope>NUCLEOTIDE SEQUENCE [LARGE SCALE GENOMIC DNA]</scope>
    <source>
        <strain evidence="3 4">Oil+RF-744-WCA-WT-11</strain>
    </source>
</reference>
<dbReference type="AlphaFoldDB" id="A0A6L5X6R1"/>
<evidence type="ECO:0000313" key="4">
    <source>
        <dbReference type="Proteomes" id="UP000481852"/>
    </source>
</evidence>
<feature type="compositionally biased region" description="Basic and acidic residues" evidence="1">
    <location>
        <begin position="502"/>
        <end position="511"/>
    </location>
</feature>
<evidence type="ECO:0000259" key="2">
    <source>
        <dbReference type="Pfam" id="PF00148"/>
    </source>
</evidence>
<dbReference type="InterPro" id="IPR000510">
    <property type="entry name" value="Nase/OxRdtase_comp1"/>
</dbReference>
<feature type="domain" description="Nitrogenase/oxidoreductase component 1" evidence="2">
    <location>
        <begin position="149"/>
        <end position="479"/>
    </location>
</feature>
<dbReference type="SUPFAM" id="SSF53807">
    <property type="entry name" value="Helical backbone' metal receptor"/>
    <property type="match status" value="1"/>
</dbReference>
<name>A0A6L5X6R1_9FIRM</name>
<comment type="caution">
    <text evidence="3">The sequence shown here is derived from an EMBL/GenBank/DDBJ whole genome shotgun (WGS) entry which is preliminary data.</text>
</comment>
<organism evidence="3 4">
    <name type="scientific">Porcincola intestinalis</name>
    <dbReference type="NCBI Taxonomy" id="2606632"/>
    <lineage>
        <taxon>Bacteria</taxon>
        <taxon>Bacillati</taxon>
        <taxon>Bacillota</taxon>
        <taxon>Clostridia</taxon>
        <taxon>Lachnospirales</taxon>
        <taxon>Lachnospiraceae</taxon>
        <taxon>Porcincola</taxon>
    </lineage>
</organism>
<protein>
    <submittedName>
        <fullName evidence="3">Nitrogenase</fullName>
    </submittedName>
</protein>
<accession>A0A6L5X6R1</accession>